<keyword evidence="1" id="KW-0732">Signal</keyword>
<dbReference type="RefSeq" id="WP_106262814.1">
    <property type="nucleotide sequence ID" value="NZ_PVTQ01000002.1"/>
</dbReference>
<dbReference type="PROSITE" id="PS51257">
    <property type="entry name" value="PROKAR_LIPOPROTEIN"/>
    <property type="match status" value="1"/>
</dbReference>
<dbReference type="EMBL" id="PVTQ01000002">
    <property type="protein sequence ID" value="PRY92286.1"/>
    <property type="molecule type" value="Genomic_DNA"/>
</dbReference>
<organism evidence="2 3">
    <name type="scientific">Donghicola tyrosinivorans</name>
    <dbReference type="NCBI Taxonomy" id="1652492"/>
    <lineage>
        <taxon>Bacteria</taxon>
        <taxon>Pseudomonadati</taxon>
        <taxon>Pseudomonadota</taxon>
        <taxon>Alphaproteobacteria</taxon>
        <taxon>Rhodobacterales</taxon>
        <taxon>Roseobacteraceae</taxon>
        <taxon>Donghicola</taxon>
    </lineage>
</organism>
<reference evidence="2 3" key="1">
    <citation type="submission" date="2018-03" db="EMBL/GenBank/DDBJ databases">
        <title>Genomic Encyclopedia of Archaeal and Bacterial Type Strains, Phase II (KMG-II): from individual species to whole genera.</title>
        <authorList>
            <person name="Goeker M."/>
        </authorList>
    </citation>
    <scope>NUCLEOTIDE SEQUENCE [LARGE SCALE GENOMIC DNA]</scope>
    <source>
        <strain evidence="2 3">DSM 100212</strain>
    </source>
</reference>
<evidence type="ECO:0000313" key="3">
    <source>
        <dbReference type="Proteomes" id="UP000238392"/>
    </source>
</evidence>
<evidence type="ECO:0000313" key="2">
    <source>
        <dbReference type="EMBL" id="PRY92286.1"/>
    </source>
</evidence>
<feature type="chain" id="PRO_5015634238" description="Lipoprotein" evidence="1">
    <location>
        <begin position="17"/>
        <end position="40"/>
    </location>
</feature>
<gene>
    <name evidence="2" type="ORF">CLV74_102201</name>
</gene>
<dbReference type="AlphaFoldDB" id="A0A2T0X007"/>
<keyword evidence="3" id="KW-1185">Reference proteome</keyword>
<evidence type="ECO:0000256" key="1">
    <source>
        <dbReference type="SAM" id="SignalP"/>
    </source>
</evidence>
<protein>
    <recommendedName>
        <fullName evidence="4">Lipoprotein</fullName>
    </recommendedName>
</protein>
<dbReference type="OrthoDB" id="7690651at2"/>
<evidence type="ECO:0008006" key="4">
    <source>
        <dbReference type="Google" id="ProtNLM"/>
    </source>
</evidence>
<dbReference type="Proteomes" id="UP000238392">
    <property type="component" value="Unassembled WGS sequence"/>
</dbReference>
<comment type="caution">
    <text evidence="2">The sequence shown here is derived from an EMBL/GenBank/DDBJ whole genome shotgun (WGS) entry which is preliminary data.</text>
</comment>
<sequence>MRLALIGLLFVLVACGADGPPTTPGPKQVPALVVIEGAAS</sequence>
<accession>A0A2T0X007</accession>
<name>A0A2T0X007_9RHOB</name>
<proteinExistence type="predicted"/>
<feature type="signal peptide" evidence="1">
    <location>
        <begin position="1"/>
        <end position="16"/>
    </location>
</feature>